<dbReference type="Proteomes" id="UP000183190">
    <property type="component" value="Unassembled WGS sequence"/>
</dbReference>
<protein>
    <submittedName>
        <fullName evidence="2">tRNA threonylcarbamoyladenosine biosynthesis protein TsaB</fullName>
    </submittedName>
</protein>
<dbReference type="NCBIfam" id="TIGR03725">
    <property type="entry name" value="T6A_YeaZ"/>
    <property type="match status" value="1"/>
</dbReference>
<dbReference type="InterPro" id="IPR022496">
    <property type="entry name" value="T6A_TsaB"/>
</dbReference>
<evidence type="ECO:0000313" key="3">
    <source>
        <dbReference type="Proteomes" id="UP000183190"/>
    </source>
</evidence>
<proteinExistence type="predicted"/>
<evidence type="ECO:0000259" key="1">
    <source>
        <dbReference type="Pfam" id="PF00814"/>
    </source>
</evidence>
<dbReference type="GO" id="GO:0002949">
    <property type="term" value="P:tRNA threonylcarbamoyladenosine modification"/>
    <property type="evidence" value="ECO:0007669"/>
    <property type="project" value="InterPro"/>
</dbReference>
<dbReference type="CDD" id="cd24032">
    <property type="entry name" value="ASKHA_NBD_TsaB"/>
    <property type="match status" value="1"/>
</dbReference>
<dbReference type="SUPFAM" id="SSF53067">
    <property type="entry name" value="Actin-like ATPase domain"/>
    <property type="match status" value="1"/>
</dbReference>
<dbReference type="AlphaFoldDB" id="A0A1H6JYC2"/>
<dbReference type="Pfam" id="PF00814">
    <property type="entry name" value="TsaD"/>
    <property type="match status" value="1"/>
</dbReference>
<name>A0A1H6JYC2_RUMFL</name>
<dbReference type="RefSeq" id="WP_074716955.1">
    <property type="nucleotide sequence ID" value="NZ_FNWV01000006.1"/>
</dbReference>
<sequence length="228" mass="24247">MLLLGIDTSGKTASAALFDSETELFLAQSTVYTQKTHSQVIMPMVKDVLAQAGKELSDLDGIAAANGPGSYTGLRIGVAAVKALSFGLGVKCCGVSTLLGLACNNLAYKGHICAIMKARGELVYTCTYKSDGYCVEQVTEEQIISRDELAEYLAFNVKEALLCGDGAAEFYNAYNSPAFIIAPPQGRLQSAVGVCLAGVSRKLAEPEELEVSYLQKVKAEKDLEAKNK</sequence>
<gene>
    <name evidence="2" type="ORF">SAMN02910265_02002</name>
</gene>
<organism evidence="2 3">
    <name type="scientific">Ruminococcus flavefaciens</name>
    <dbReference type="NCBI Taxonomy" id="1265"/>
    <lineage>
        <taxon>Bacteria</taxon>
        <taxon>Bacillati</taxon>
        <taxon>Bacillota</taxon>
        <taxon>Clostridia</taxon>
        <taxon>Eubacteriales</taxon>
        <taxon>Oscillospiraceae</taxon>
        <taxon>Ruminococcus</taxon>
    </lineage>
</organism>
<evidence type="ECO:0000313" key="2">
    <source>
        <dbReference type="EMBL" id="SEH65994.1"/>
    </source>
</evidence>
<dbReference type="Gene3D" id="3.30.420.40">
    <property type="match status" value="2"/>
</dbReference>
<dbReference type="GO" id="GO:0005829">
    <property type="term" value="C:cytosol"/>
    <property type="evidence" value="ECO:0007669"/>
    <property type="project" value="TreeGrafter"/>
</dbReference>
<reference evidence="2 3" key="1">
    <citation type="submission" date="2016-10" db="EMBL/GenBank/DDBJ databases">
        <authorList>
            <person name="de Groot N.N."/>
        </authorList>
    </citation>
    <scope>NUCLEOTIDE SEQUENCE [LARGE SCALE GENOMIC DNA]</scope>
    <source>
        <strain evidence="2 3">YAD2003</strain>
    </source>
</reference>
<dbReference type="PANTHER" id="PTHR11735">
    <property type="entry name" value="TRNA N6-ADENOSINE THREONYLCARBAMOYLTRANSFERASE"/>
    <property type="match status" value="1"/>
</dbReference>
<accession>A0A1H6JYC2</accession>
<dbReference type="OrthoDB" id="9784166at2"/>
<dbReference type="InterPro" id="IPR043129">
    <property type="entry name" value="ATPase_NBD"/>
</dbReference>
<dbReference type="EMBL" id="FNWV01000006">
    <property type="protein sequence ID" value="SEH65994.1"/>
    <property type="molecule type" value="Genomic_DNA"/>
</dbReference>
<feature type="domain" description="Gcp-like" evidence="1">
    <location>
        <begin position="33"/>
        <end position="150"/>
    </location>
</feature>
<dbReference type="PANTHER" id="PTHR11735:SF11">
    <property type="entry name" value="TRNA THREONYLCARBAMOYLADENOSINE BIOSYNTHESIS PROTEIN TSAB"/>
    <property type="match status" value="1"/>
</dbReference>
<dbReference type="InterPro" id="IPR000905">
    <property type="entry name" value="Gcp-like_dom"/>
</dbReference>